<organism evidence="4 5">
    <name type="scientific">Pseudonocardia eucalypti</name>
    <dbReference type="NCBI Taxonomy" id="648755"/>
    <lineage>
        <taxon>Bacteria</taxon>
        <taxon>Bacillati</taxon>
        <taxon>Actinomycetota</taxon>
        <taxon>Actinomycetes</taxon>
        <taxon>Pseudonocardiales</taxon>
        <taxon>Pseudonocardiaceae</taxon>
        <taxon>Pseudonocardia</taxon>
    </lineage>
</organism>
<dbReference type="InterPro" id="IPR050832">
    <property type="entry name" value="Bact_Acetyltransf"/>
</dbReference>
<keyword evidence="5" id="KW-1185">Reference proteome</keyword>
<dbReference type="RefSeq" id="WP_185058316.1">
    <property type="nucleotide sequence ID" value="NZ_BAABJP010000069.1"/>
</dbReference>
<reference evidence="5" key="1">
    <citation type="journal article" date="2019" name="Int. J. Syst. Evol. Microbiol.">
        <title>The Global Catalogue of Microorganisms (GCM) 10K type strain sequencing project: providing services to taxonomists for standard genome sequencing and annotation.</title>
        <authorList>
            <consortium name="The Broad Institute Genomics Platform"/>
            <consortium name="The Broad Institute Genome Sequencing Center for Infectious Disease"/>
            <person name="Wu L."/>
            <person name="Ma J."/>
        </authorList>
    </citation>
    <scope>NUCLEOTIDE SEQUENCE [LARGE SCALE GENOMIC DNA]</scope>
    <source>
        <strain evidence="5">JCM 18303</strain>
    </source>
</reference>
<evidence type="ECO:0000313" key="4">
    <source>
        <dbReference type="EMBL" id="GAA5176645.1"/>
    </source>
</evidence>
<dbReference type="InterPro" id="IPR000182">
    <property type="entry name" value="GNAT_dom"/>
</dbReference>
<dbReference type="Pfam" id="PF00583">
    <property type="entry name" value="Acetyltransf_1"/>
    <property type="match status" value="1"/>
</dbReference>
<gene>
    <name evidence="4" type="ORF">GCM10023321_85540</name>
</gene>
<feature type="domain" description="N-acetyltransferase" evidence="3">
    <location>
        <begin position="9"/>
        <end position="161"/>
    </location>
</feature>
<dbReference type="Proteomes" id="UP001428817">
    <property type="component" value="Unassembled WGS sequence"/>
</dbReference>
<evidence type="ECO:0000256" key="1">
    <source>
        <dbReference type="ARBA" id="ARBA00022679"/>
    </source>
</evidence>
<dbReference type="SUPFAM" id="SSF55729">
    <property type="entry name" value="Acyl-CoA N-acyltransferases (Nat)"/>
    <property type="match status" value="1"/>
</dbReference>
<comment type="caution">
    <text evidence="4">The sequence shown here is derived from an EMBL/GenBank/DDBJ whole genome shotgun (WGS) entry which is preliminary data.</text>
</comment>
<name>A0ABP9RGP8_9PSEU</name>
<evidence type="ECO:0000259" key="3">
    <source>
        <dbReference type="PROSITE" id="PS51186"/>
    </source>
</evidence>
<keyword evidence="2" id="KW-0012">Acyltransferase</keyword>
<protein>
    <submittedName>
        <fullName evidence="4">GNAT family N-acetyltransferase</fullName>
    </submittedName>
</protein>
<dbReference type="EMBL" id="BAABJP010000069">
    <property type="protein sequence ID" value="GAA5176645.1"/>
    <property type="molecule type" value="Genomic_DNA"/>
</dbReference>
<dbReference type="PANTHER" id="PTHR43877">
    <property type="entry name" value="AMINOALKYLPHOSPHONATE N-ACETYLTRANSFERASE-RELATED-RELATED"/>
    <property type="match status" value="1"/>
</dbReference>
<keyword evidence="1" id="KW-0808">Transferase</keyword>
<dbReference type="InterPro" id="IPR016181">
    <property type="entry name" value="Acyl_CoA_acyltransferase"/>
</dbReference>
<dbReference type="PANTHER" id="PTHR43877:SF2">
    <property type="entry name" value="AMINOALKYLPHOSPHONATE N-ACETYLTRANSFERASE-RELATED"/>
    <property type="match status" value="1"/>
</dbReference>
<dbReference type="Gene3D" id="3.40.630.30">
    <property type="match status" value="1"/>
</dbReference>
<dbReference type="PROSITE" id="PS51186">
    <property type="entry name" value="GNAT"/>
    <property type="match status" value="1"/>
</dbReference>
<proteinExistence type="predicted"/>
<accession>A0ABP9RGP8</accession>
<evidence type="ECO:0000256" key="2">
    <source>
        <dbReference type="ARBA" id="ARBA00023315"/>
    </source>
</evidence>
<evidence type="ECO:0000313" key="5">
    <source>
        <dbReference type="Proteomes" id="UP001428817"/>
    </source>
</evidence>
<sequence length="161" mass="17499">MTEQRTESAEIRAVSFLAADAVALVAEADAFNTALYGHADATPMKPEEFEPPSGLFVVAYASGEPVGCGGYRLSPDHAEGAVVEFKRLYVRPAARRRGLARAILGELEDRARSVGYTKVVLDVGRKQGAAHTLYELVGYHRIPGFSIYRDKPGNRAYGKNL</sequence>